<evidence type="ECO:0000313" key="1">
    <source>
        <dbReference type="EMBL" id="KAK7329196.1"/>
    </source>
</evidence>
<name>A0AAN9QBF2_CANGL</name>
<proteinExistence type="predicted"/>
<sequence>MFRRSLLLLRHRLGDPLSFRSSSSGPPLIAHKLNSDPEEYHSEARIRLAQNSFCSTTRFVKITSYWLRRDDQFPPKVFHSDVHHSITLFPEPSVSCMCNAGSEAGYLTLPPSTHGSDKEVVDSLV</sequence>
<reference evidence="1 2" key="1">
    <citation type="submission" date="2024-01" db="EMBL/GenBank/DDBJ databases">
        <title>The genomes of 5 underutilized Papilionoideae crops provide insights into root nodulation and disease resistanc.</title>
        <authorList>
            <person name="Jiang F."/>
        </authorList>
    </citation>
    <scope>NUCLEOTIDE SEQUENCE [LARGE SCALE GENOMIC DNA]</scope>
    <source>
        <strain evidence="1">LVBAO_FW01</strain>
        <tissue evidence="1">Leaves</tissue>
    </source>
</reference>
<dbReference type="EMBL" id="JAYMYQ010000005">
    <property type="protein sequence ID" value="KAK7329196.1"/>
    <property type="molecule type" value="Genomic_DNA"/>
</dbReference>
<keyword evidence="2" id="KW-1185">Reference proteome</keyword>
<gene>
    <name evidence="1" type="ORF">VNO77_23346</name>
</gene>
<evidence type="ECO:0000313" key="2">
    <source>
        <dbReference type="Proteomes" id="UP001367508"/>
    </source>
</evidence>
<protein>
    <submittedName>
        <fullName evidence="1">Uncharacterized protein</fullName>
    </submittedName>
</protein>
<accession>A0AAN9QBF2</accession>
<comment type="caution">
    <text evidence="1">The sequence shown here is derived from an EMBL/GenBank/DDBJ whole genome shotgun (WGS) entry which is preliminary data.</text>
</comment>
<organism evidence="1 2">
    <name type="scientific">Canavalia gladiata</name>
    <name type="common">Sword bean</name>
    <name type="synonym">Dolichos gladiatus</name>
    <dbReference type="NCBI Taxonomy" id="3824"/>
    <lineage>
        <taxon>Eukaryota</taxon>
        <taxon>Viridiplantae</taxon>
        <taxon>Streptophyta</taxon>
        <taxon>Embryophyta</taxon>
        <taxon>Tracheophyta</taxon>
        <taxon>Spermatophyta</taxon>
        <taxon>Magnoliopsida</taxon>
        <taxon>eudicotyledons</taxon>
        <taxon>Gunneridae</taxon>
        <taxon>Pentapetalae</taxon>
        <taxon>rosids</taxon>
        <taxon>fabids</taxon>
        <taxon>Fabales</taxon>
        <taxon>Fabaceae</taxon>
        <taxon>Papilionoideae</taxon>
        <taxon>50 kb inversion clade</taxon>
        <taxon>NPAAA clade</taxon>
        <taxon>indigoferoid/millettioid clade</taxon>
        <taxon>Phaseoleae</taxon>
        <taxon>Canavalia</taxon>
    </lineage>
</organism>
<dbReference type="AlphaFoldDB" id="A0AAN9QBF2"/>
<dbReference type="Proteomes" id="UP001367508">
    <property type="component" value="Unassembled WGS sequence"/>
</dbReference>